<keyword evidence="7" id="KW-1185">Reference proteome</keyword>
<protein>
    <submittedName>
        <fullName evidence="6">PLP-dependent aminotransferase family protein</fullName>
    </submittedName>
</protein>
<evidence type="ECO:0000256" key="2">
    <source>
        <dbReference type="ARBA" id="ARBA00022576"/>
    </source>
</evidence>
<dbReference type="GO" id="GO:0008483">
    <property type="term" value="F:transaminase activity"/>
    <property type="evidence" value="ECO:0007669"/>
    <property type="project" value="UniProtKB-KW"/>
</dbReference>
<dbReference type="InterPro" id="IPR015424">
    <property type="entry name" value="PyrdxlP-dep_Trfase"/>
</dbReference>
<proteinExistence type="predicted"/>
<dbReference type="Gene3D" id="3.40.640.10">
    <property type="entry name" value="Type I PLP-dependent aspartate aminotransferase-like (Major domain)"/>
    <property type="match status" value="1"/>
</dbReference>
<dbReference type="Pfam" id="PF00155">
    <property type="entry name" value="Aminotran_1_2"/>
    <property type="match status" value="1"/>
</dbReference>
<evidence type="ECO:0000259" key="5">
    <source>
        <dbReference type="Pfam" id="PF00155"/>
    </source>
</evidence>
<accession>A0ABS5PLH5</accession>
<dbReference type="SUPFAM" id="SSF53383">
    <property type="entry name" value="PLP-dependent transferases"/>
    <property type="match status" value="1"/>
</dbReference>
<dbReference type="Gene3D" id="3.90.1150.10">
    <property type="entry name" value="Aspartate Aminotransferase, domain 1"/>
    <property type="match status" value="1"/>
</dbReference>
<dbReference type="InterPro" id="IPR050859">
    <property type="entry name" value="Class-I_PLP-dep_aminotransf"/>
</dbReference>
<dbReference type="CDD" id="cd00609">
    <property type="entry name" value="AAT_like"/>
    <property type="match status" value="1"/>
</dbReference>
<evidence type="ECO:0000313" key="6">
    <source>
        <dbReference type="EMBL" id="MBS7526005.1"/>
    </source>
</evidence>
<sequence>MYQKFYSTVAAEAKGSDVRRLLKYATMENFISFAGGLPSKDAFPMDSIERATQKAIDLYGYQNFQYGATEGVPALRQEIVKIMADREITVADDELLITTGSQQALDICAKAFIDKGDYIICESPTYLAAINAFKAYQPNFLDAPMDDEGIIPEAVEDYLKNYKVKFMYIIPDFQNPTGRSLSQERRKQLVAIANQYDVLIIEDSPYAELSYDGKPEKPLKAYDTEDRVIYLSTFSKIVCPGLRLGWVAAPAKLTEKIALLKQATDLHTNQFSQYVVATYLQDNDINAQIDHIRDIYRVKRDAMLRAIETYFPKEVYYSKPTGGMFIWAELPEHIETRPLSDEALEYRIGFVPGDAFYPNGGFYNGMRINFSNASIEEIETGIKRLGDLIKTKL</sequence>
<organism evidence="6 7">
    <name type="scientific">Fusibacter paucivorans</name>
    <dbReference type="NCBI Taxonomy" id="76009"/>
    <lineage>
        <taxon>Bacteria</taxon>
        <taxon>Bacillati</taxon>
        <taxon>Bacillota</taxon>
        <taxon>Clostridia</taxon>
        <taxon>Eubacteriales</taxon>
        <taxon>Eubacteriales Family XII. Incertae Sedis</taxon>
        <taxon>Fusibacter</taxon>
    </lineage>
</organism>
<keyword evidence="4" id="KW-0663">Pyridoxal phosphate</keyword>
<dbReference type="PANTHER" id="PTHR42790">
    <property type="entry name" value="AMINOTRANSFERASE"/>
    <property type="match status" value="1"/>
</dbReference>
<keyword evidence="3" id="KW-0808">Transferase</keyword>
<dbReference type="PANTHER" id="PTHR42790:SF19">
    <property type="entry name" value="KYNURENINE_ALPHA-AMINOADIPATE AMINOTRANSFERASE, MITOCHONDRIAL"/>
    <property type="match status" value="1"/>
</dbReference>
<feature type="domain" description="Aminotransferase class I/classII large" evidence="5">
    <location>
        <begin position="47"/>
        <end position="385"/>
    </location>
</feature>
<gene>
    <name evidence="6" type="ORF">KHM83_04840</name>
</gene>
<evidence type="ECO:0000313" key="7">
    <source>
        <dbReference type="Proteomes" id="UP000746471"/>
    </source>
</evidence>
<reference evidence="6 7" key="1">
    <citation type="submission" date="2021-05" db="EMBL/GenBank/DDBJ databases">
        <title>Fusibacter ferrireducens sp. nov., an anaerobic, sulfur- and Fe-reducing bacterium isolated from the mangrove sediment.</title>
        <authorList>
            <person name="Qiu D."/>
        </authorList>
    </citation>
    <scope>NUCLEOTIDE SEQUENCE [LARGE SCALE GENOMIC DNA]</scope>
    <source>
        <strain evidence="6 7">DSM 12116</strain>
    </source>
</reference>
<comment type="caution">
    <text evidence="6">The sequence shown here is derived from an EMBL/GenBank/DDBJ whole genome shotgun (WGS) entry which is preliminary data.</text>
</comment>
<dbReference type="RefSeq" id="WP_213235789.1">
    <property type="nucleotide sequence ID" value="NZ_JAHBCL010000006.1"/>
</dbReference>
<comment type="cofactor">
    <cofactor evidence="1">
        <name>pyridoxal 5'-phosphate</name>
        <dbReference type="ChEBI" id="CHEBI:597326"/>
    </cofactor>
</comment>
<dbReference type="InterPro" id="IPR004839">
    <property type="entry name" value="Aminotransferase_I/II_large"/>
</dbReference>
<evidence type="ECO:0000256" key="3">
    <source>
        <dbReference type="ARBA" id="ARBA00022679"/>
    </source>
</evidence>
<dbReference type="InterPro" id="IPR015421">
    <property type="entry name" value="PyrdxlP-dep_Trfase_major"/>
</dbReference>
<evidence type="ECO:0000256" key="1">
    <source>
        <dbReference type="ARBA" id="ARBA00001933"/>
    </source>
</evidence>
<dbReference type="EMBL" id="JAHBCL010000006">
    <property type="protein sequence ID" value="MBS7526005.1"/>
    <property type="molecule type" value="Genomic_DNA"/>
</dbReference>
<keyword evidence="2 6" id="KW-0032">Aminotransferase</keyword>
<dbReference type="InterPro" id="IPR015422">
    <property type="entry name" value="PyrdxlP-dep_Trfase_small"/>
</dbReference>
<evidence type="ECO:0000256" key="4">
    <source>
        <dbReference type="ARBA" id="ARBA00022898"/>
    </source>
</evidence>
<dbReference type="Proteomes" id="UP000746471">
    <property type="component" value="Unassembled WGS sequence"/>
</dbReference>
<name>A0ABS5PLH5_9FIRM</name>